<dbReference type="SMART" id="SM00671">
    <property type="entry name" value="SEL1"/>
    <property type="match status" value="4"/>
</dbReference>
<organism evidence="1 2">
    <name type="scientific">Aquimarina mytili</name>
    <dbReference type="NCBI Taxonomy" id="874423"/>
    <lineage>
        <taxon>Bacteria</taxon>
        <taxon>Pseudomonadati</taxon>
        <taxon>Bacteroidota</taxon>
        <taxon>Flavobacteriia</taxon>
        <taxon>Flavobacteriales</taxon>
        <taxon>Flavobacteriaceae</taxon>
        <taxon>Aquimarina</taxon>
    </lineage>
</organism>
<keyword evidence="2" id="KW-1185">Reference proteome</keyword>
<dbReference type="AlphaFoldDB" id="A0A936ZR66"/>
<accession>A0A936ZR66</accession>
<dbReference type="Gene3D" id="1.25.40.10">
    <property type="entry name" value="Tetratricopeptide repeat domain"/>
    <property type="match status" value="1"/>
</dbReference>
<dbReference type="Proteomes" id="UP000651057">
    <property type="component" value="Unassembled WGS sequence"/>
</dbReference>
<name>A0A936ZR66_9FLAO</name>
<evidence type="ECO:0000313" key="2">
    <source>
        <dbReference type="Proteomes" id="UP000651057"/>
    </source>
</evidence>
<dbReference type="InterPro" id="IPR011990">
    <property type="entry name" value="TPR-like_helical_dom_sf"/>
</dbReference>
<dbReference type="PANTHER" id="PTHR11102">
    <property type="entry name" value="SEL-1-LIKE PROTEIN"/>
    <property type="match status" value="1"/>
</dbReference>
<dbReference type="SUPFAM" id="SSF81901">
    <property type="entry name" value="HCP-like"/>
    <property type="match status" value="1"/>
</dbReference>
<dbReference type="GO" id="GO:0036503">
    <property type="term" value="P:ERAD pathway"/>
    <property type="evidence" value="ECO:0007669"/>
    <property type="project" value="TreeGrafter"/>
</dbReference>
<comment type="caution">
    <text evidence="1">The sequence shown here is derived from an EMBL/GenBank/DDBJ whole genome shotgun (WGS) entry which is preliminary data.</text>
</comment>
<dbReference type="EMBL" id="JAERQJ010000002">
    <property type="protein sequence ID" value="MBL0683208.1"/>
    <property type="molecule type" value="Genomic_DNA"/>
</dbReference>
<sequence>MTHYLKKYEKGVLSVDSISEIREYLKLFAKKNDPLAQFLYAKIHDFPFGKNTKENTKIAITYYKKADKQNLAAAAGVLSKAYRYEDLNVSINYSKSRKYLNRMIEFGDTGLKADGCTELARIYYQPEDSSIKKDIHKAIMYLEKALDYKPNDGRILDFLGGLHEENGEYLKAVEAFLNSDNEQMYLKVAQWLLDGKKIPKNEEKAIQIILKVAASIKENYGPYGQGYMGSKNPIHMLNDLYCKKRISKSKIQEYYIDYWCDM</sequence>
<dbReference type="Pfam" id="PF08238">
    <property type="entry name" value="Sel1"/>
    <property type="match status" value="4"/>
</dbReference>
<dbReference type="InterPro" id="IPR050767">
    <property type="entry name" value="Sel1_AlgK"/>
</dbReference>
<dbReference type="InterPro" id="IPR006597">
    <property type="entry name" value="Sel1-like"/>
</dbReference>
<gene>
    <name evidence="1" type="ORF">JJQ60_06750</name>
</gene>
<protein>
    <submittedName>
        <fullName evidence="1">Sel1 repeat family protein</fullName>
    </submittedName>
</protein>
<proteinExistence type="predicted"/>
<dbReference type="PANTHER" id="PTHR11102:SF147">
    <property type="entry name" value="SEL1L ADAPTOR SUBUNIT OF ERAD E3 UBIQUITIN LIGASE"/>
    <property type="match status" value="1"/>
</dbReference>
<reference evidence="1" key="1">
    <citation type="submission" date="2021-01" db="EMBL/GenBank/DDBJ databases">
        <authorList>
            <person name="Zhong Y.L."/>
        </authorList>
    </citation>
    <scope>NUCLEOTIDE SEQUENCE</scope>
    <source>
        <strain evidence="1">KCTC 23302</strain>
    </source>
</reference>
<evidence type="ECO:0000313" key="1">
    <source>
        <dbReference type="EMBL" id="MBL0683208.1"/>
    </source>
</evidence>
<dbReference type="RefSeq" id="WP_201917984.1">
    <property type="nucleotide sequence ID" value="NZ_BAABAX010000023.1"/>
</dbReference>